<evidence type="ECO:0000313" key="4">
    <source>
        <dbReference type="EMBL" id="TXL58032.1"/>
    </source>
</evidence>
<dbReference type="EMBL" id="VDUX01000005">
    <property type="protein sequence ID" value="TXL58032.1"/>
    <property type="molecule type" value="Genomic_DNA"/>
</dbReference>
<dbReference type="PANTHER" id="PTHR33371:SF16">
    <property type="entry name" value="MCE-FAMILY PROTEIN MCE3F"/>
    <property type="match status" value="1"/>
</dbReference>
<dbReference type="InterPro" id="IPR003399">
    <property type="entry name" value="Mce/MlaD"/>
</dbReference>
<keyword evidence="5" id="KW-1185">Reference proteome</keyword>
<reference evidence="4 5" key="1">
    <citation type="submission" date="2019-06" db="EMBL/GenBank/DDBJ databases">
        <title>Aeromicrobium sp. nov., isolated from a maize field.</title>
        <authorList>
            <person name="Lin S.-Y."/>
            <person name="Tsai C.-F."/>
            <person name="Young C.-C."/>
        </authorList>
    </citation>
    <scope>NUCLEOTIDE SEQUENCE [LARGE SCALE GENOMIC DNA]</scope>
    <source>
        <strain evidence="4 5">CC-CFT486</strain>
    </source>
</reference>
<proteinExistence type="predicted"/>
<dbReference type="InterPro" id="IPR024516">
    <property type="entry name" value="Mce_C"/>
</dbReference>
<sequence length="407" mass="43742">MITRFTKIQLIAFAIITLLGGAFVGGKYAQVDRLVVDRTFPVTATFADSGGIFAGAQVTYRGIAVGKVGKLTFVKEGVKIRLDIEKSAPKIPDDLLVAVANKSAVGEQFVDLQPRRDTGPYLKAGSTVPTKDTRVPIDASTLLIDVNDLVKSVDTESLQTLIDELGRAFEGTGRDLGRIIDTSTEFVTAAEENIGVTQQLIRSSSSVLRTQMDKQSELATFSSNLAKFSDTLVDADPDLRRLLDQGTSGAKEIREVVDENQKDLTSVFNDLRIATVPLDKYHKGLEAIAILYPYLVDGGFSVIAPSKRTGSKGEFDATFGLIATGEPPQPGGSGPVCRENQNDGGYRPIRTPDQLGDIPFDVDTDCKNGKKVPRTPSKSDINLDRAGVASTSGKDSWTWLLLGPATS</sequence>
<feature type="region of interest" description="Disordered" evidence="1">
    <location>
        <begin position="324"/>
        <end position="393"/>
    </location>
</feature>
<dbReference type="NCBIfam" id="TIGR00996">
    <property type="entry name" value="Mtu_fam_mce"/>
    <property type="match status" value="1"/>
</dbReference>
<dbReference type="AlphaFoldDB" id="A0A5C8NF06"/>
<organism evidence="4 5">
    <name type="scientific">Aeromicrobium terrae</name>
    <dbReference type="NCBI Taxonomy" id="2498846"/>
    <lineage>
        <taxon>Bacteria</taxon>
        <taxon>Bacillati</taxon>
        <taxon>Actinomycetota</taxon>
        <taxon>Actinomycetes</taxon>
        <taxon>Propionibacteriales</taxon>
        <taxon>Nocardioidaceae</taxon>
        <taxon>Aeromicrobium</taxon>
    </lineage>
</organism>
<dbReference type="GO" id="GO:0005576">
    <property type="term" value="C:extracellular region"/>
    <property type="evidence" value="ECO:0007669"/>
    <property type="project" value="TreeGrafter"/>
</dbReference>
<gene>
    <name evidence="4" type="ORF">FHP06_11960</name>
</gene>
<feature type="domain" description="Mammalian cell entry C-terminal" evidence="3">
    <location>
        <begin position="122"/>
        <end position="284"/>
    </location>
</feature>
<dbReference type="Pfam" id="PF11887">
    <property type="entry name" value="Mce4_CUP1"/>
    <property type="match status" value="1"/>
</dbReference>
<name>A0A5C8NF06_9ACTN</name>
<dbReference type="InterPro" id="IPR052336">
    <property type="entry name" value="MlaD_Phospholipid_Transporter"/>
</dbReference>
<comment type="caution">
    <text evidence="4">The sequence shown here is derived from an EMBL/GenBank/DDBJ whole genome shotgun (WGS) entry which is preliminary data.</text>
</comment>
<evidence type="ECO:0000256" key="1">
    <source>
        <dbReference type="SAM" id="MobiDB-lite"/>
    </source>
</evidence>
<dbReference type="InterPro" id="IPR005693">
    <property type="entry name" value="Mce"/>
</dbReference>
<accession>A0A5C8NF06</accession>
<dbReference type="RefSeq" id="WP_147687010.1">
    <property type="nucleotide sequence ID" value="NZ_VDUX01000005.1"/>
</dbReference>
<dbReference type="OrthoDB" id="4741753at2"/>
<dbReference type="PANTHER" id="PTHR33371">
    <property type="entry name" value="INTERMEMBRANE PHOSPHOLIPID TRANSPORT SYSTEM BINDING PROTEIN MLAD-RELATED"/>
    <property type="match status" value="1"/>
</dbReference>
<evidence type="ECO:0000259" key="2">
    <source>
        <dbReference type="Pfam" id="PF02470"/>
    </source>
</evidence>
<evidence type="ECO:0000259" key="3">
    <source>
        <dbReference type="Pfam" id="PF11887"/>
    </source>
</evidence>
<protein>
    <submittedName>
        <fullName evidence="4">MCE family protein</fullName>
    </submittedName>
</protein>
<evidence type="ECO:0000313" key="5">
    <source>
        <dbReference type="Proteomes" id="UP000321571"/>
    </source>
</evidence>
<feature type="domain" description="Mce/MlaD" evidence="2">
    <location>
        <begin position="40"/>
        <end position="114"/>
    </location>
</feature>
<dbReference type="Proteomes" id="UP000321571">
    <property type="component" value="Unassembled WGS sequence"/>
</dbReference>
<dbReference type="Pfam" id="PF02470">
    <property type="entry name" value="MlaD"/>
    <property type="match status" value="1"/>
</dbReference>